<reference evidence="1 2" key="1">
    <citation type="journal article" date="2018" name="Arch. Microbiol.">
        <title>Hymenobacter segetis sp. nov., isolated from soil.</title>
        <authorList>
            <person name="Ten L.N."/>
            <person name="Lim S.J."/>
            <person name="Kim B.O."/>
            <person name="Kang I.K."/>
            <person name="Jung H.Y."/>
        </authorList>
    </citation>
    <scope>NUCLEOTIDE SEQUENCE [LARGE SCALE GENOMIC DNA]</scope>
    <source>
        <strain evidence="1 2">S7-3-11</strain>
    </source>
</reference>
<keyword evidence="2" id="KW-1185">Reference proteome</keyword>
<organism evidence="1 2">
    <name type="scientific">Hymenobacter segetis</name>
    <dbReference type="NCBI Taxonomy" id="2025509"/>
    <lineage>
        <taxon>Bacteria</taxon>
        <taxon>Pseudomonadati</taxon>
        <taxon>Bacteroidota</taxon>
        <taxon>Cytophagia</taxon>
        <taxon>Cytophagales</taxon>
        <taxon>Hymenobacteraceae</taxon>
        <taxon>Hymenobacter</taxon>
    </lineage>
</organism>
<name>A0ABU9LSE0_9BACT</name>
<proteinExistence type="predicted"/>
<gene>
    <name evidence="1" type="ORF">AAFH49_05290</name>
</gene>
<evidence type="ECO:0000313" key="2">
    <source>
        <dbReference type="Proteomes" id="UP001479606"/>
    </source>
</evidence>
<dbReference type="EMBL" id="JBCEVZ010000008">
    <property type="protein sequence ID" value="MEL5993612.1"/>
    <property type="molecule type" value="Genomic_DNA"/>
</dbReference>
<dbReference type="Proteomes" id="UP001479606">
    <property type="component" value="Unassembled WGS sequence"/>
</dbReference>
<comment type="caution">
    <text evidence="1">The sequence shown here is derived from an EMBL/GenBank/DDBJ whole genome shotgun (WGS) entry which is preliminary data.</text>
</comment>
<sequence length="102" mass="10927">MQHRDQDAGPGGLLPLCCAQCEEELEQLVVFELIVPKAAKVALPRLQPEIGPLTLRENSVTTTAPGKLYVQLLASNTATQAGWYMTATLTAAASTSFPTSQR</sequence>
<evidence type="ECO:0000313" key="1">
    <source>
        <dbReference type="EMBL" id="MEL5993612.1"/>
    </source>
</evidence>
<protein>
    <submittedName>
        <fullName evidence="1">Uncharacterized protein</fullName>
    </submittedName>
</protein>
<accession>A0ABU9LSE0</accession>
<dbReference type="RefSeq" id="WP_342296460.1">
    <property type="nucleotide sequence ID" value="NZ_JBCEVZ010000008.1"/>
</dbReference>